<dbReference type="AlphaFoldDB" id="A0A7V0I9U4"/>
<dbReference type="EMBL" id="DQWQ01000046">
    <property type="protein sequence ID" value="HDD35349.1"/>
    <property type="molecule type" value="Genomic_DNA"/>
</dbReference>
<evidence type="ECO:0000256" key="1">
    <source>
        <dbReference type="ARBA" id="ARBA00022603"/>
    </source>
</evidence>
<dbReference type="PANTHER" id="PTHR22807:SF53">
    <property type="entry name" value="RIBOSOMAL RNA SMALL SUBUNIT METHYLTRANSFERASE B-RELATED"/>
    <property type="match status" value="1"/>
</dbReference>
<proteinExistence type="inferred from homology"/>
<evidence type="ECO:0000313" key="7">
    <source>
        <dbReference type="EMBL" id="HDD35349.1"/>
    </source>
</evidence>
<feature type="active site" description="Nucleophile" evidence="5">
    <location>
        <position position="44"/>
    </location>
</feature>
<dbReference type="PROSITE" id="PS51686">
    <property type="entry name" value="SAM_MT_RSMB_NOP"/>
    <property type="match status" value="1"/>
</dbReference>
<dbReference type="GO" id="GO:0001510">
    <property type="term" value="P:RNA methylation"/>
    <property type="evidence" value="ECO:0007669"/>
    <property type="project" value="InterPro"/>
</dbReference>
<comment type="caution">
    <text evidence="5">Lacks conserved residue(s) required for the propagation of feature annotation.</text>
</comment>
<evidence type="ECO:0000256" key="2">
    <source>
        <dbReference type="ARBA" id="ARBA00022679"/>
    </source>
</evidence>
<dbReference type="InterPro" id="IPR049560">
    <property type="entry name" value="MeTrfase_RsmB-F_NOP2_cat"/>
</dbReference>
<feature type="domain" description="SAM-dependent MTase RsmB/NOP-type" evidence="6">
    <location>
        <begin position="1"/>
        <end position="106"/>
    </location>
</feature>
<keyword evidence="2 5" id="KW-0808">Transferase</keyword>
<name>A0A7V0I9U4_DESA2</name>
<dbReference type="SUPFAM" id="SSF53335">
    <property type="entry name" value="S-adenosyl-L-methionine-dependent methyltransferases"/>
    <property type="match status" value="1"/>
</dbReference>
<sequence>RQNVDLKWRRKEKDIKRLSQLQLFLLKTVCPYLKRNGVLLYVTCTLTKEENERIVEKFLNEFKNFRLQNIADHTPQYAPFCQKGIFQTLPYVHNLEGFFAALFYKVDD</sequence>
<gene>
    <name evidence="7" type="ORF">ENF30_00965</name>
</gene>
<dbReference type="InterPro" id="IPR029063">
    <property type="entry name" value="SAM-dependent_MTases_sf"/>
</dbReference>
<dbReference type="InterPro" id="IPR023267">
    <property type="entry name" value="RCMT"/>
</dbReference>
<dbReference type="InterPro" id="IPR001678">
    <property type="entry name" value="MeTrfase_RsmB-F_NOP2_dom"/>
</dbReference>
<reference evidence="7" key="1">
    <citation type="journal article" date="2020" name="mSystems">
        <title>Genome- and Community-Level Interaction Insights into Carbon Utilization and Element Cycling Functions of Hydrothermarchaeota in Hydrothermal Sediment.</title>
        <authorList>
            <person name="Zhou Z."/>
            <person name="Liu Y."/>
            <person name="Xu W."/>
            <person name="Pan J."/>
            <person name="Luo Z.H."/>
            <person name="Li M."/>
        </authorList>
    </citation>
    <scope>NUCLEOTIDE SEQUENCE [LARGE SCALE GENOMIC DNA]</scope>
    <source>
        <strain evidence="7">HyVt-113</strain>
    </source>
</reference>
<dbReference type="GO" id="GO:0008173">
    <property type="term" value="F:RNA methyltransferase activity"/>
    <property type="evidence" value="ECO:0007669"/>
    <property type="project" value="InterPro"/>
</dbReference>
<protein>
    <submittedName>
        <fullName evidence="7">16S rRNA (Cytosine(967)-C(5))-methyltransferase</fullName>
    </submittedName>
</protein>
<dbReference type="Proteomes" id="UP000885706">
    <property type="component" value="Unassembled WGS sequence"/>
</dbReference>
<evidence type="ECO:0000256" key="5">
    <source>
        <dbReference type="PROSITE-ProRule" id="PRU01023"/>
    </source>
</evidence>
<dbReference type="Pfam" id="PF01189">
    <property type="entry name" value="Methyltr_RsmB-F"/>
    <property type="match status" value="1"/>
</dbReference>
<feature type="non-terminal residue" evidence="7">
    <location>
        <position position="1"/>
    </location>
</feature>
<comment type="caution">
    <text evidence="7">The sequence shown here is derived from an EMBL/GenBank/DDBJ whole genome shotgun (WGS) entry which is preliminary data.</text>
</comment>
<dbReference type="PRINTS" id="PR02008">
    <property type="entry name" value="RCMTFAMILY"/>
</dbReference>
<accession>A0A7V0I9U4</accession>
<dbReference type="GO" id="GO:0003723">
    <property type="term" value="F:RNA binding"/>
    <property type="evidence" value="ECO:0007669"/>
    <property type="project" value="UniProtKB-UniRule"/>
</dbReference>
<evidence type="ECO:0000256" key="4">
    <source>
        <dbReference type="ARBA" id="ARBA00022884"/>
    </source>
</evidence>
<keyword evidence="3 5" id="KW-0949">S-adenosyl-L-methionine</keyword>
<comment type="similarity">
    <text evidence="5">Belongs to the class I-like SAM-binding methyltransferase superfamily. RsmB/NOP family.</text>
</comment>
<dbReference type="Gene3D" id="3.40.50.150">
    <property type="entry name" value="Vaccinia Virus protein VP39"/>
    <property type="match status" value="1"/>
</dbReference>
<evidence type="ECO:0000259" key="6">
    <source>
        <dbReference type="PROSITE" id="PS51686"/>
    </source>
</evidence>
<organism evidence="7">
    <name type="scientific">Desulfofervidus auxilii</name>
    <dbReference type="NCBI Taxonomy" id="1621989"/>
    <lineage>
        <taxon>Bacteria</taxon>
        <taxon>Pseudomonadati</taxon>
        <taxon>Thermodesulfobacteriota</taxon>
        <taxon>Candidatus Desulfofervidia</taxon>
        <taxon>Candidatus Desulfofervidales</taxon>
        <taxon>Candidatus Desulfofervidaceae</taxon>
        <taxon>Candidatus Desulfofervidus</taxon>
    </lineage>
</organism>
<dbReference type="PANTHER" id="PTHR22807">
    <property type="entry name" value="NOP2 YEAST -RELATED NOL1/NOP2/FMU SUN DOMAIN-CONTAINING"/>
    <property type="match status" value="1"/>
</dbReference>
<keyword evidence="4 5" id="KW-0694">RNA-binding</keyword>
<keyword evidence="1 5" id="KW-0489">Methyltransferase</keyword>
<evidence type="ECO:0000256" key="3">
    <source>
        <dbReference type="ARBA" id="ARBA00022691"/>
    </source>
</evidence>